<dbReference type="EMBL" id="CP066744">
    <property type="protein sequence ID" value="QQK06868.1"/>
    <property type="molecule type" value="Genomic_DNA"/>
</dbReference>
<accession>A0AC61MP22</accession>
<name>A0AC61MP22_9FIRM</name>
<keyword evidence="2" id="KW-1185">Reference proteome</keyword>
<evidence type="ECO:0000313" key="2">
    <source>
        <dbReference type="Proteomes" id="UP000595814"/>
    </source>
</evidence>
<sequence>MSYKLVSKPLSEEQTKMVNDIIEKNGSTKKDILNTLIELQDSLEEKYIGEEVAKIVSDKIGIPLVDLYDILTFYDMLSTKPRAKYKIEVCTCASCYLNGSDSLVDIVERNLGIKLGEHTDDWLFEFEKCSCVGACEIGPIIKVGNEIYGNLNERLVASIIGELRDNKDL</sequence>
<dbReference type="Proteomes" id="UP000595814">
    <property type="component" value="Chromosome"/>
</dbReference>
<reference evidence="1 2" key="1">
    <citation type="journal article" date="2022" name="Int. J. Syst. Evol. Microbiol.">
        <title>Miniphocaeibacter halophilus sp. nov., an ammonium-tolerant acetate-producing bacterium isolated from a biogas system.</title>
        <authorList>
            <person name="Schnurer A."/>
            <person name="Singh A."/>
            <person name="Bi S."/>
            <person name="Qiao W."/>
            <person name="Westerholm M."/>
        </authorList>
    </citation>
    <scope>NUCLEOTIDE SEQUENCE [LARGE SCALE GENOMIC DNA]</scope>
    <source>
        <strain evidence="1 2">AMB_01</strain>
    </source>
</reference>
<protein>
    <submittedName>
        <fullName evidence="1">NAD(P)H-dependent oxidoreductase subunit E</fullName>
    </submittedName>
</protein>
<organism evidence="1 2">
    <name type="scientific">Miniphocaeibacter halophilus</name>
    <dbReference type="NCBI Taxonomy" id="2931922"/>
    <lineage>
        <taxon>Bacteria</taxon>
        <taxon>Bacillati</taxon>
        <taxon>Bacillota</taxon>
        <taxon>Tissierellia</taxon>
        <taxon>Tissierellales</taxon>
        <taxon>Peptoniphilaceae</taxon>
        <taxon>Miniphocaeibacter</taxon>
    </lineage>
</organism>
<proteinExistence type="predicted"/>
<gene>
    <name evidence="1" type="ORF">JFY71_05835</name>
</gene>
<evidence type="ECO:0000313" key="1">
    <source>
        <dbReference type="EMBL" id="QQK06868.1"/>
    </source>
</evidence>